<feature type="compositionally biased region" description="Low complexity" evidence="2">
    <location>
        <begin position="1026"/>
        <end position="1037"/>
    </location>
</feature>
<gene>
    <name evidence="4" type="ORF">Pcinc_019758</name>
</gene>
<feature type="compositionally biased region" description="Pro residues" evidence="2">
    <location>
        <begin position="1327"/>
        <end position="1344"/>
    </location>
</feature>
<reference evidence="4" key="1">
    <citation type="submission" date="2023-10" db="EMBL/GenBank/DDBJ databases">
        <title>Genome assemblies of two species of porcelain crab, Petrolisthes cinctipes and Petrolisthes manimaculis (Anomura: Porcellanidae).</title>
        <authorList>
            <person name="Angst P."/>
        </authorList>
    </citation>
    <scope>NUCLEOTIDE SEQUENCE</scope>
    <source>
        <strain evidence="4">PB745_01</strain>
        <tissue evidence="4">Gill</tissue>
    </source>
</reference>
<dbReference type="Pfam" id="PF00443">
    <property type="entry name" value="UCH"/>
    <property type="match status" value="2"/>
</dbReference>
<protein>
    <recommendedName>
        <fullName evidence="3">USP domain-containing protein</fullName>
    </recommendedName>
</protein>
<feature type="compositionally biased region" description="Gly residues" evidence="2">
    <location>
        <begin position="1345"/>
        <end position="1354"/>
    </location>
</feature>
<feature type="compositionally biased region" description="Acidic residues" evidence="2">
    <location>
        <begin position="1169"/>
        <end position="1190"/>
    </location>
</feature>
<dbReference type="PANTHER" id="PTHR24006">
    <property type="entry name" value="UBIQUITIN CARBOXYL-TERMINAL HYDROLASE"/>
    <property type="match status" value="1"/>
</dbReference>
<feature type="compositionally biased region" description="Polar residues" evidence="2">
    <location>
        <begin position="990"/>
        <end position="1011"/>
    </location>
</feature>
<dbReference type="InterPro" id="IPR001394">
    <property type="entry name" value="Peptidase_C19_UCH"/>
</dbReference>
<dbReference type="GO" id="GO:0016579">
    <property type="term" value="P:protein deubiquitination"/>
    <property type="evidence" value="ECO:0007669"/>
    <property type="project" value="InterPro"/>
</dbReference>
<accession>A0AAE1KM88</accession>
<dbReference type="GO" id="GO:0005634">
    <property type="term" value="C:nucleus"/>
    <property type="evidence" value="ECO:0007669"/>
    <property type="project" value="TreeGrafter"/>
</dbReference>
<feature type="compositionally biased region" description="Polar residues" evidence="2">
    <location>
        <begin position="436"/>
        <end position="448"/>
    </location>
</feature>
<feature type="region of interest" description="Disordered" evidence="2">
    <location>
        <begin position="436"/>
        <end position="468"/>
    </location>
</feature>
<dbReference type="GO" id="GO:0005829">
    <property type="term" value="C:cytosol"/>
    <property type="evidence" value="ECO:0007669"/>
    <property type="project" value="TreeGrafter"/>
</dbReference>
<evidence type="ECO:0000259" key="3">
    <source>
        <dbReference type="PROSITE" id="PS50235"/>
    </source>
</evidence>
<comment type="similarity">
    <text evidence="1">Belongs to the peptidase C19 family.</text>
</comment>
<organism evidence="4 5">
    <name type="scientific">Petrolisthes cinctipes</name>
    <name type="common">Flat porcelain crab</name>
    <dbReference type="NCBI Taxonomy" id="88211"/>
    <lineage>
        <taxon>Eukaryota</taxon>
        <taxon>Metazoa</taxon>
        <taxon>Ecdysozoa</taxon>
        <taxon>Arthropoda</taxon>
        <taxon>Crustacea</taxon>
        <taxon>Multicrustacea</taxon>
        <taxon>Malacostraca</taxon>
        <taxon>Eumalacostraca</taxon>
        <taxon>Eucarida</taxon>
        <taxon>Decapoda</taxon>
        <taxon>Pleocyemata</taxon>
        <taxon>Anomura</taxon>
        <taxon>Galatheoidea</taxon>
        <taxon>Porcellanidae</taxon>
        <taxon>Petrolisthes</taxon>
    </lineage>
</organism>
<dbReference type="Pfam" id="PF21246">
    <property type="entry name" value="Usp38-like_N"/>
    <property type="match status" value="1"/>
</dbReference>
<feature type="region of interest" description="Disordered" evidence="2">
    <location>
        <begin position="864"/>
        <end position="895"/>
    </location>
</feature>
<feature type="compositionally biased region" description="Polar residues" evidence="2">
    <location>
        <begin position="1038"/>
        <end position="1050"/>
    </location>
</feature>
<evidence type="ECO:0000313" key="4">
    <source>
        <dbReference type="EMBL" id="KAK3875365.1"/>
    </source>
</evidence>
<feature type="domain" description="USP" evidence="3">
    <location>
        <begin position="469"/>
        <end position="1278"/>
    </location>
</feature>
<feature type="compositionally biased region" description="Polar residues" evidence="2">
    <location>
        <begin position="1083"/>
        <end position="1109"/>
    </location>
</feature>
<sequence length="1363" mass="150956">MDKVVYNIIHLANITENNKKVLLLKVVQSSVSTTSTLPPPQDKEVVAIFDTCLSLATTSPTEGSLATYAFGIWAERYKSVLRKYLTAEKVSELLAHRNTNPVLLVAWLRDILDHVTEEHTIMAFLVPVLQEGLVTKLREHRVSSVFVAHLAELYRVYPNLLPPANTRLKFTICIMKCVSTFPTPTKPEVLGHMESIGRLINTLWNGLAMEDILETLNTMYNIISNTDGGTEVCPAMAHLLSLVPTAVVEGLAPRILSYPPGPSDSAITATLTRLTAWLVVWPTAQPTLELWVRTLARLLYYKGRTLVPARVTLDRVPKLLINLRIPVVRDGVMSVLSTLLLSFQHSPIAFHKVINSMIEMIEVLAREDSTSSMETLCRLSTLAHTLMALHPGHPDAYQPLMEALQRHPTPTEDEIRTLIQEHRWAPTEDVQRSISGMSGQYRGTSTSDGGVGASRMEGGYHQRHPSQKSGLRNLGNTCYMNSVIQALFMTDSFRHGILHAVPRSSQQLLVRLQHLFALLCFTHRPCVAPRQFHDKSRPSWFLPGMQQDCSEYLRHLMITLHEEEGAGQSLPEYQERVIIESETASLASSDIQPPPFDIHPQPYDSEDYLTDAAPRGRVVGGEEDEDLARRLRSDSEMMGKEEEEVSGCRTRYPEHLKDYLEGRGEAMERVDGGSEEEEVSSVGGTVEKLTVCEDTKDVEMMDAETHMTENAGVSGESLSSKGTRDFSTEYGMEAKTGLCKRKHNTSPDTAPRHTLKSPKGSMTPDLDNSSDSGISGDLAEEQISSPNNPSSPLLPHHQNFQGEGHTDLTIVEVTDSEWCPDNEYFVSLVHKVFGGKLATCIKCLQCKTESIHKDVFTDIHLAFQDPHSSTTGPKAARRNPSRAVRQSNQGEEATSGELTIEDLIRGYLTSERLTGENQYECERCQGKCDAVRSIQILEPPHHLILTQLRFSYDTARAHRQKVFTNVEFGEELWLPVRHSSRDETGEGLGNASTSLVDPTCGHSSLNSSQVSCRLGENGGSDVRKQSSSSGIELSSLGTHSTEQPRNFSDNTETHTCSENDKGRLDLPRRSPGEGSGGGVGGWYNSQHSFNNLNSTPPWSVTGEDNSSNEPKAESKSQSRQCNSDLQTRTHSCGSKSDMTLLGTDSKNPSETNTRVLHSSSSSIQKSLEPTEEEEMIEDNVEEEEEEEDNGGEVTYARYALYGVVVHSGFSSESGHYYCYARNSSLAVLEPSVREKYGAQAGWYNFNDERVTSTTFPAITNLTRTFTRDTAYQLFYKRLSDSSMPDVPLEEDFSRLRLDLQEAVEADNLLYRSEQGRINVSGRSTTHFPPPPPPDPDDPSAPPPGGCGAGPGGGDFNTPSRVVY</sequence>
<proteinExistence type="inferred from homology"/>
<evidence type="ECO:0000256" key="1">
    <source>
        <dbReference type="ARBA" id="ARBA00009085"/>
    </source>
</evidence>
<feature type="compositionally biased region" description="Polar residues" evidence="2">
    <location>
        <begin position="1117"/>
        <end position="1167"/>
    </location>
</feature>
<dbReference type="SUPFAM" id="SSF54001">
    <property type="entry name" value="Cysteine proteinases"/>
    <property type="match status" value="1"/>
</dbReference>
<keyword evidence="5" id="KW-1185">Reference proteome</keyword>
<dbReference type="EMBL" id="JAWQEG010001976">
    <property type="protein sequence ID" value="KAK3875365.1"/>
    <property type="molecule type" value="Genomic_DNA"/>
</dbReference>
<feature type="region of interest" description="Disordered" evidence="2">
    <location>
        <begin position="1317"/>
        <end position="1363"/>
    </location>
</feature>
<feature type="region of interest" description="Disordered" evidence="2">
    <location>
        <begin position="736"/>
        <end position="801"/>
    </location>
</feature>
<feature type="region of interest" description="Disordered" evidence="2">
    <location>
        <begin position="980"/>
        <end position="1190"/>
    </location>
</feature>
<feature type="compositionally biased region" description="Basic and acidic residues" evidence="2">
    <location>
        <begin position="1051"/>
        <end position="1071"/>
    </location>
</feature>
<dbReference type="PROSITE" id="PS50235">
    <property type="entry name" value="USP_3"/>
    <property type="match status" value="1"/>
</dbReference>
<dbReference type="InterPro" id="IPR018200">
    <property type="entry name" value="USP_CS"/>
</dbReference>
<dbReference type="Gene3D" id="3.90.70.10">
    <property type="entry name" value="Cysteine proteinases"/>
    <property type="match status" value="3"/>
</dbReference>
<dbReference type="PANTHER" id="PTHR24006:SF908">
    <property type="entry name" value="DEUBIQUITINATING APOPTOTIC INHIBITOR, ISOFORM A"/>
    <property type="match status" value="1"/>
</dbReference>
<dbReference type="InterPro" id="IPR038765">
    <property type="entry name" value="Papain-like_cys_pep_sf"/>
</dbReference>
<evidence type="ECO:0000256" key="2">
    <source>
        <dbReference type="SAM" id="MobiDB-lite"/>
    </source>
</evidence>
<dbReference type="PROSITE" id="PS00973">
    <property type="entry name" value="USP_2"/>
    <property type="match status" value="1"/>
</dbReference>
<name>A0AAE1KM88_PETCI</name>
<dbReference type="InterPro" id="IPR028889">
    <property type="entry name" value="USP"/>
</dbReference>
<feature type="compositionally biased region" description="Polar residues" evidence="2">
    <location>
        <begin position="1317"/>
        <end position="1326"/>
    </location>
</feature>
<dbReference type="InterPro" id="IPR050164">
    <property type="entry name" value="Peptidase_C19"/>
</dbReference>
<feature type="compositionally biased region" description="Low complexity" evidence="2">
    <location>
        <begin position="784"/>
        <end position="795"/>
    </location>
</feature>
<dbReference type="InterPro" id="IPR049407">
    <property type="entry name" value="Usp38-like_N"/>
</dbReference>
<comment type="caution">
    <text evidence="4">The sequence shown here is derived from an EMBL/GenBank/DDBJ whole genome shotgun (WGS) entry which is preliminary data.</text>
</comment>
<dbReference type="GO" id="GO:0004843">
    <property type="term" value="F:cysteine-type deubiquitinase activity"/>
    <property type="evidence" value="ECO:0007669"/>
    <property type="project" value="InterPro"/>
</dbReference>
<dbReference type="PROSITE" id="PS00972">
    <property type="entry name" value="USP_1"/>
    <property type="match status" value="1"/>
</dbReference>
<evidence type="ECO:0000313" key="5">
    <source>
        <dbReference type="Proteomes" id="UP001286313"/>
    </source>
</evidence>
<dbReference type="Proteomes" id="UP001286313">
    <property type="component" value="Unassembled WGS sequence"/>
</dbReference>